<dbReference type="GO" id="GO:0004364">
    <property type="term" value="F:glutathione transferase activity"/>
    <property type="evidence" value="ECO:0007669"/>
    <property type="project" value="UniProtKB-EC"/>
</dbReference>
<name>A0A8J2LSM9_9HEXA</name>
<dbReference type="CDD" id="cd03039">
    <property type="entry name" value="GST_N_Sigma_like"/>
    <property type="match status" value="1"/>
</dbReference>
<dbReference type="InterPro" id="IPR004046">
    <property type="entry name" value="GST_C"/>
</dbReference>
<evidence type="ECO:0000259" key="6">
    <source>
        <dbReference type="PROSITE" id="PS50405"/>
    </source>
</evidence>
<dbReference type="OrthoDB" id="414243at2759"/>
<organism evidence="7 8">
    <name type="scientific">Allacma fusca</name>
    <dbReference type="NCBI Taxonomy" id="39272"/>
    <lineage>
        <taxon>Eukaryota</taxon>
        <taxon>Metazoa</taxon>
        <taxon>Ecdysozoa</taxon>
        <taxon>Arthropoda</taxon>
        <taxon>Hexapoda</taxon>
        <taxon>Collembola</taxon>
        <taxon>Symphypleona</taxon>
        <taxon>Sminthuridae</taxon>
        <taxon>Allacma</taxon>
    </lineage>
</organism>
<dbReference type="InterPro" id="IPR010987">
    <property type="entry name" value="Glutathione-S-Trfase_C-like"/>
</dbReference>
<dbReference type="GO" id="GO:0006749">
    <property type="term" value="P:glutathione metabolic process"/>
    <property type="evidence" value="ECO:0007669"/>
    <property type="project" value="TreeGrafter"/>
</dbReference>
<dbReference type="PROSITE" id="PS50404">
    <property type="entry name" value="GST_NTER"/>
    <property type="match status" value="1"/>
</dbReference>
<dbReference type="CDD" id="cd03192">
    <property type="entry name" value="GST_C_Sigma_like"/>
    <property type="match status" value="1"/>
</dbReference>
<accession>A0A8J2LSM9</accession>
<dbReference type="PANTHER" id="PTHR11571">
    <property type="entry name" value="GLUTATHIONE S-TRANSFERASE"/>
    <property type="match status" value="1"/>
</dbReference>
<reference evidence="7" key="1">
    <citation type="submission" date="2021-06" db="EMBL/GenBank/DDBJ databases">
        <authorList>
            <person name="Hodson N. C."/>
            <person name="Mongue J. A."/>
            <person name="Jaron S. K."/>
        </authorList>
    </citation>
    <scope>NUCLEOTIDE SEQUENCE</scope>
</reference>
<keyword evidence="8" id="KW-1185">Reference proteome</keyword>
<gene>
    <name evidence="7" type="ORF">AFUS01_LOCUS46623</name>
</gene>
<dbReference type="SFLD" id="SFLDS00019">
    <property type="entry name" value="Glutathione_Transferase_(cytos"/>
    <property type="match status" value="1"/>
</dbReference>
<dbReference type="Proteomes" id="UP000708208">
    <property type="component" value="Unassembled WGS sequence"/>
</dbReference>
<protein>
    <recommendedName>
        <fullName evidence="1">glutathione transferase</fullName>
        <ecNumber evidence="1">2.5.1.18</ecNumber>
    </recommendedName>
</protein>
<evidence type="ECO:0000259" key="5">
    <source>
        <dbReference type="PROSITE" id="PS50404"/>
    </source>
</evidence>
<evidence type="ECO:0000256" key="4">
    <source>
        <dbReference type="ARBA" id="ARBA00047960"/>
    </source>
</evidence>
<comment type="caution">
    <text evidence="7">The sequence shown here is derived from an EMBL/GenBank/DDBJ whole genome shotgun (WGS) entry which is preliminary data.</text>
</comment>
<dbReference type="EC" id="2.5.1.18" evidence="1"/>
<sequence>MTTEYTLTYFDARGSGETIRLILAYVGAKWKEVRIPFDENTGAIIPEDIKTKMLFDQAPLLEFEGRRLVQSLAISRFLARRYNLAGKDEYESAECDQIVDACRDIYVMFVAFFREKDETKRKEGMETTTKTCKDRYFSKFNEILQKNGDFLVNNNFTTGPPSG</sequence>
<evidence type="ECO:0000256" key="2">
    <source>
        <dbReference type="ARBA" id="ARBA00022679"/>
    </source>
</evidence>
<proteinExistence type="inferred from homology"/>
<feature type="domain" description="GST C-terminal" evidence="6">
    <location>
        <begin position="88"/>
        <end position="163"/>
    </location>
</feature>
<dbReference type="InterPro" id="IPR040079">
    <property type="entry name" value="Glutathione_S-Trfase"/>
</dbReference>
<evidence type="ECO:0000256" key="3">
    <source>
        <dbReference type="ARBA" id="ARBA00038317"/>
    </source>
</evidence>
<dbReference type="EMBL" id="CAJVCH010571436">
    <property type="protein sequence ID" value="CAG7837520.1"/>
    <property type="molecule type" value="Genomic_DNA"/>
</dbReference>
<comment type="catalytic activity">
    <reaction evidence="4">
        <text>RX + glutathione = an S-substituted glutathione + a halide anion + H(+)</text>
        <dbReference type="Rhea" id="RHEA:16437"/>
        <dbReference type="ChEBI" id="CHEBI:15378"/>
        <dbReference type="ChEBI" id="CHEBI:16042"/>
        <dbReference type="ChEBI" id="CHEBI:17792"/>
        <dbReference type="ChEBI" id="CHEBI:57925"/>
        <dbReference type="ChEBI" id="CHEBI:90779"/>
        <dbReference type="EC" id="2.5.1.18"/>
    </reaction>
</comment>
<dbReference type="InterPro" id="IPR050213">
    <property type="entry name" value="GST_superfamily"/>
</dbReference>
<dbReference type="AlphaFoldDB" id="A0A8J2LSM9"/>
<dbReference type="InterPro" id="IPR004045">
    <property type="entry name" value="Glutathione_S-Trfase_N"/>
</dbReference>
<feature type="domain" description="GST N-terminal" evidence="5">
    <location>
        <begin position="3"/>
        <end position="86"/>
    </location>
</feature>
<evidence type="ECO:0000313" key="7">
    <source>
        <dbReference type="EMBL" id="CAG7837520.1"/>
    </source>
</evidence>
<keyword evidence="2" id="KW-0808">Transferase</keyword>
<comment type="similarity">
    <text evidence="3">Belongs to the GST superfamily. Sigma family.</text>
</comment>
<dbReference type="Pfam" id="PF02798">
    <property type="entry name" value="GST_N"/>
    <property type="match status" value="1"/>
</dbReference>
<dbReference type="PANTHER" id="PTHR11571:SF224">
    <property type="entry name" value="HEMATOPOIETIC PROSTAGLANDIN D SYNTHASE"/>
    <property type="match status" value="1"/>
</dbReference>
<evidence type="ECO:0000256" key="1">
    <source>
        <dbReference type="ARBA" id="ARBA00012452"/>
    </source>
</evidence>
<dbReference type="Pfam" id="PF14497">
    <property type="entry name" value="GST_C_3"/>
    <property type="match status" value="1"/>
</dbReference>
<evidence type="ECO:0000313" key="8">
    <source>
        <dbReference type="Proteomes" id="UP000708208"/>
    </source>
</evidence>
<dbReference type="PROSITE" id="PS50405">
    <property type="entry name" value="GST_CTER"/>
    <property type="match status" value="1"/>
</dbReference>